<dbReference type="SMART" id="SM00175">
    <property type="entry name" value="RAB"/>
    <property type="match status" value="1"/>
</dbReference>
<dbReference type="Gene3D" id="3.40.50.300">
    <property type="entry name" value="P-loop containing nucleotide triphosphate hydrolases"/>
    <property type="match status" value="1"/>
</dbReference>
<dbReference type="STRING" id="126957.T1J8R1"/>
<dbReference type="eggNOG" id="KOG0092">
    <property type="taxonomic scope" value="Eukaryota"/>
</dbReference>
<reference evidence="4" key="1">
    <citation type="submission" date="2011-05" db="EMBL/GenBank/DDBJ databases">
        <authorList>
            <person name="Richards S.R."/>
            <person name="Qu J."/>
            <person name="Jiang H."/>
            <person name="Jhangiani S.N."/>
            <person name="Agravi P."/>
            <person name="Goodspeed R."/>
            <person name="Gross S."/>
            <person name="Mandapat C."/>
            <person name="Jackson L."/>
            <person name="Mathew T."/>
            <person name="Pu L."/>
            <person name="Thornton R."/>
            <person name="Saada N."/>
            <person name="Wilczek-Boney K.B."/>
            <person name="Lee S."/>
            <person name="Kovar C."/>
            <person name="Wu Y."/>
            <person name="Scherer S.E."/>
            <person name="Worley K.C."/>
            <person name="Muzny D.M."/>
            <person name="Gibbs R."/>
        </authorList>
    </citation>
    <scope>NUCLEOTIDE SEQUENCE</scope>
    <source>
        <strain evidence="4">Brora</strain>
    </source>
</reference>
<proteinExistence type="inferred from homology"/>
<evidence type="ECO:0000313" key="4">
    <source>
        <dbReference type="Proteomes" id="UP000014500"/>
    </source>
</evidence>
<dbReference type="EnsemblMetazoa" id="SMAR010097-RA">
    <property type="protein sequence ID" value="SMAR010097-PA"/>
    <property type="gene ID" value="SMAR010097"/>
</dbReference>
<protein>
    <submittedName>
        <fullName evidence="3">Uncharacterized protein</fullName>
    </submittedName>
</protein>
<reference evidence="3" key="2">
    <citation type="submission" date="2015-02" db="UniProtKB">
        <authorList>
            <consortium name="EnsemblMetazoa"/>
        </authorList>
    </citation>
    <scope>IDENTIFICATION</scope>
</reference>
<evidence type="ECO:0000256" key="2">
    <source>
        <dbReference type="ARBA" id="ARBA00022741"/>
    </source>
</evidence>
<dbReference type="EMBL" id="JH431959">
    <property type="status" value="NOT_ANNOTATED_CDS"/>
    <property type="molecule type" value="Genomic_DNA"/>
</dbReference>
<dbReference type="PRINTS" id="PR00449">
    <property type="entry name" value="RASTRNSFRMNG"/>
</dbReference>
<dbReference type="InterPro" id="IPR005225">
    <property type="entry name" value="Small_GTP-bd"/>
</dbReference>
<dbReference type="InterPro" id="IPR027417">
    <property type="entry name" value="P-loop_NTPase"/>
</dbReference>
<dbReference type="GO" id="GO:0005525">
    <property type="term" value="F:GTP binding"/>
    <property type="evidence" value="ECO:0007669"/>
    <property type="project" value="InterPro"/>
</dbReference>
<comment type="similarity">
    <text evidence="1">Belongs to the small GTPase superfamily. Rab family.</text>
</comment>
<dbReference type="Proteomes" id="UP000014500">
    <property type="component" value="Unassembled WGS sequence"/>
</dbReference>
<dbReference type="AlphaFoldDB" id="T1J8R1"/>
<name>T1J8R1_STRMM</name>
<dbReference type="Pfam" id="PF00071">
    <property type="entry name" value="Ras"/>
    <property type="match status" value="1"/>
</dbReference>
<evidence type="ECO:0000256" key="1">
    <source>
        <dbReference type="ARBA" id="ARBA00006270"/>
    </source>
</evidence>
<accession>T1J8R1</accession>
<dbReference type="SMART" id="SM00173">
    <property type="entry name" value="RAS"/>
    <property type="match status" value="1"/>
</dbReference>
<dbReference type="SUPFAM" id="SSF52540">
    <property type="entry name" value="P-loop containing nucleoside triphosphate hydrolases"/>
    <property type="match status" value="1"/>
</dbReference>
<dbReference type="PANTHER" id="PTHR47978">
    <property type="match status" value="1"/>
</dbReference>
<organism evidence="3 4">
    <name type="scientific">Strigamia maritima</name>
    <name type="common">European centipede</name>
    <name type="synonym">Geophilus maritimus</name>
    <dbReference type="NCBI Taxonomy" id="126957"/>
    <lineage>
        <taxon>Eukaryota</taxon>
        <taxon>Metazoa</taxon>
        <taxon>Ecdysozoa</taxon>
        <taxon>Arthropoda</taxon>
        <taxon>Myriapoda</taxon>
        <taxon>Chilopoda</taxon>
        <taxon>Pleurostigmophora</taxon>
        <taxon>Geophilomorpha</taxon>
        <taxon>Linotaeniidae</taxon>
        <taxon>Strigamia</taxon>
    </lineage>
</organism>
<sequence>MVNLKIKNTYVLDLLKGLHPALSKLYTSRKMSCAIAHRYLQHKGKQISYPFSPISYKDPKLSKLCINVRDHTNAKNARVCKLSFKPEDSAMNLQNEMLNIPFKKLLKRDAVPSLFYAVVVISHGVSLVLVTDPSPHNVSSNTKLQLLPLSRIVLSNTETPASAADRLGIVPTAEVAIVSLSDRSTRYKICLETWKHGYKIHHSDKGLADFESEKRITLKRIIAVKNFKLMKMHVRLELEIAGNLFGYLFILDVSRRDILLQRRIAKELSALCLFLLTMSRVDLKVVLLGKEYGGKTSLVERYLNDRFQGEVPYQNTIGAAYGAKKLRINGKAITMGIWVRIFDFNTYTAGSERYEAMSKIYYRGAAAAIVCFDLTDDSSFEKAQYWVIELLKNEEGCKIYLCGTKKDLIQHDHTLRKIQIRKVSDYAQGLNAEVFETSSKTGLNVNDLFEKIAFDFTLRPNTAKSRTSLEGF</sequence>
<dbReference type="InterPro" id="IPR001806">
    <property type="entry name" value="Small_GTPase"/>
</dbReference>
<evidence type="ECO:0000313" key="3">
    <source>
        <dbReference type="EnsemblMetazoa" id="SMAR010097-PA"/>
    </source>
</evidence>
<dbReference type="NCBIfam" id="TIGR00231">
    <property type="entry name" value="small_GTP"/>
    <property type="match status" value="1"/>
</dbReference>
<dbReference type="SMART" id="SM00174">
    <property type="entry name" value="RHO"/>
    <property type="match status" value="1"/>
</dbReference>
<keyword evidence="4" id="KW-1185">Reference proteome</keyword>
<keyword evidence="2" id="KW-0547">Nucleotide-binding</keyword>
<dbReference type="PROSITE" id="PS51421">
    <property type="entry name" value="RAS"/>
    <property type="match status" value="1"/>
</dbReference>
<dbReference type="PROSITE" id="PS51419">
    <property type="entry name" value="RAB"/>
    <property type="match status" value="1"/>
</dbReference>
<dbReference type="HOGENOM" id="CLU_579136_0_0_1"/>
<dbReference type="GO" id="GO:0003924">
    <property type="term" value="F:GTPase activity"/>
    <property type="evidence" value="ECO:0007669"/>
    <property type="project" value="InterPro"/>
</dbReference>